<feature type="active site" description="Nucleophile" evidence="4">
    <location>
        <position position="349"/>
    </location>
</feature>
<evidence type="ECO:0000313" key="9">
    <source>
        <dbReference type="Proteomes" id="UP000199385"/>
    </source>
</evidence>
<sequence length="428" mass="45951">MSGVDTLHPRSGRPGGGYGVNEQGIRHRRWGLPAYVLLGVALVAALVAAMIPLLAEPQRPTPTAGAEGPSGLPAPPAAAPTGTPSAAPASATASPRPRAGAYARLGAAPSRSADRCGHVSAELVPSCGAWWGVYSPAGAADGWDHGGAVADLEARVGRRFDIVHRYHDFSDAGSNGAFPDGDEQEQMGQGRLMFFAWESRIFSSGTTLTWADVYSGRYDATIDAVAGRIRATGVPVFMGFDHEPEDEPAKGSDADFVRAWRYVHDRFVRAGADNAVWVWTMMGWPGYYDRYAGLYPGDRYVDWVAYDPYNFYACNGGTQWKTPDAAMDGFYRWLDTNRLGAGKPRMLAEFGTNFDPTDRGAKRRWFEAMPAALKAHPKIKAAIFFNSPGMTRTSATCDMTVDADPAALAGFAAAGRDGYLRQADGPAR</sequence>
<protein>
    <submittedName>
        <fullName evidence="8">Glycosyl hydrolase family 26</fullName>
    </submittedName>
</protein>
<reference evidence="9" key="1">
    <citation type="submission" date="2016-06" db="EMBL/GenBank/DDBJ databases">
        <authorList>
            <person name="Varghese N."/>
            <person name="Submissions Spin"/>
        </authorList>
    </citation>
    <scope>NUCLEOTIDE SEQUENCE [LARGE SCALE GENOMIC DNA]</scope>
    <source>
        <strain evidence="9">DSM 44815</strain>
    </source>
</reference>
<name>A0A1A8Z379_9ACTN</name>
<dbReference type="EMBL" id="LT594323">
    <property type="protein sequence ID" value="SBT38322.1"/>
    <property type="molecule type" value="Genomic_DNA"/>
</dbReference>
<proteinExistence type="inferred from homology"/>
<dbReference type="PANTHER" id="PTHR40079:SF4">
    <property type="entry name" value="GH26 DOMAIN-CONTAINING PROTEIN-RELATED"/>
    <property type="match status" value="1"/>
</dbReference>
<feature type="region of interest" description="Disordered" evidence="5">
    <location>
        <begin position="60"/>
        <end position="98"/>
    </location>
</feature>
<keyword evidence="2 4" id="KW-0378">Hydrolase</keyword>
<feature type="transmembrane region" description="Helical" evidence="6">
    <location>
        <begin position="34"/>
        <end position="55"/>
    </location>
</feature>
<organism evidence="8 9">
    <name type="scientific">Micromonospora auratinigra</name>
    <dbReference type="NCBI Taxonomy" id="261654"/>
    <lineage>
        <taxon>Bacteria</taxon>
        <taxon>Bacillati</taxon>
        <taxon>Actinomycetota</taxon>
        <taxon>Actinomycetes</taxon>
        <taxon>Micromonosporales</taxon>
        <taxon>Micromonosporaceae</taxon>
        <taxon>Micromonospora</taxon>
    </lineage>
</organism>
<evidence type="ECO:0000256" key="4">
    <source>
        <dbReference type="PROSITE-ProRule" id="PRU01100"/>
    </source>
</evidence>
<dbReference type="InterPro" id="IPR000805">
    <property type="entry name" value="Glyco_hydro_26"/>
</dbReference>
<feature type="domain" description="GH26" evidence="7">
    <location>
        <begin position="96"/>
        <end position="411"/>
    </location>
</feature>
<dbReference type="SUPFAM" id="SSF51445">
    <property type="entry name" value="(Trans)glycosidases"/>
    <property type="match status" value="1"/>
</dbReference>
<dbReference type="GO" id="GO:0006080">
    <property type="term" value="P:substituted mannan metabolic process"/>
    <property type="evidence" value="ECO:0007669"/>
    <property type="project" value="InterPro"/>
</dbReference>
<evidence type="ECO:0000256" key="6">
    <source>
        <dbReference type="SAM" id="Phobius"/>
    </source>
</evidence>
<keyword evidence="6" id="KW-0812">Transmembrane</keyword>
<feature type="region of interest" description="Disordered" evidence="5">
    <location>
        <begin position="1"/>
        <end position="20"/>
    </location>
</feature>
<dbReference type="GO" id="GO:0016985">
    <property type="term" value="F:mannan endo-1,4-beta-mannosidase activity"/>
    <property type="evidence" value="ECO:0007669"/>
    <property type="project" value="InterPro"/>
</dbReference>
<comment type="similarity">
    <text evidence="1 4">Belongs to the glycosyl hydrolase 26 family.</text>
</comment>
<evidence type="ECO:0000256" key="5">
    <source>
        <dbReference type="SAM" id="MobiDB-lite"/>
    </source>
</evidence>
<evidence type="ECO:0000256" key="3">
    <source>
        <dbReference type="ARBA" id="ARBA00023295"/>
    </source>
</evidence>
<evidence type="ECO:0000256" key="1">
    <source>
        <dbReference type="ARBA" id="ARBA00007754"/>
    </source>
</evidence>
<keyword evidence="3 4" id="KW-0326">Glycosidase</keyword>
<dbReference type="STRING" id="261654.GA0070611_0506"/>
<keyword evidence="6" id="KW-0472">Membrane</keyword>
<keyword evidence="6" id="KW-1133">Transmembrane helix</keyword>
<accession>A0A1A8Z379</accession>
<gene>
    <name evidence="8" type="ORF">GA0070611_0506</name>
</gene>
<dbReference type="PATRIC" id="fig|261654.4.peg.512"/>
<evidence type="ECO:0000259" key="7">
    <source>
        <dbReference type="PROSITE" id="PS51764"/>
    </source>
</evidence>
<evidence type="ECO:0000313" key="8">
    <source>
        <dbReference type="EMBL" id="SBT38322.1"/>
    </source>
</evidence>
<dbReference type="InterPro" id="IPR022790">
    <property type="entry name" value="GH26_dom"/>
</dbReference>
<dbReference type="Gene3D" id="3.20.20.80">
    <property type="entry name" value="Glycosidases"/>
    <property type="match status" value="1"/>
</dbReference>
<feature type="compositionally biased region" description="Low complexity" evidence="5">
    <location>
        <begin position="79"/>
        <end position="98"/>
    </location>
</feature>
<keyword evidence="9" id="KW-1185">Reference proteome</keyword>
<dbReference type="Proteomes" id="UP000199385">
    <property type="component" value="Chromosome I"/>
</dbReference>
<dbReference type="AlphaFoldDB" id="A0A1A8Z379"/>
<feature type="active site" description="Proton donor" evidence="4">
    <location>
        <position position="243"/>
    </location>
</feature>
<dbReference type="PROSITE" id="PS51764">
    <property type="entry name" value="GH26"/>
    <property type="match status" value="1"/>
</dbReference>
<evidence type="ECO:0000256" key="2">
    <source>
        <dbReference type="ARBA" id="ARBA00022801"/>
    </source>
</evidence>
<dbReference type="InterPro" id="IPR017853">
    <property type="entry name" value="GH"/>
</dbReference>
<dbReference type="PANTHER" id="PTHR40079">
    <property type="entry name" value="MANNAN ENDO-1,4-BETA-MANNOSIDASE E-RELATED"/>
    <property type="match status" value="1"/>
</dbReference>